<dbReference type="EMBL" id="LVLJ01002188">
    <property type="protein sequence ID" value="OAE26393.1"/>
    <property type="molecule type" value="Genomic_DNA"/>
</dbReference>
<comment type="subcellular location">
    <subcellularLocation>
        <location evidence="1">Secreted</location>
    </subcellularLocation>
</comment>
<evidence type="ECO:0000256" key="5">
    <source>
        <dbReference type="SAM" id="SignalP"/>
    </source>
</evidence>
<dbReference type="Pfam" id="PF04674">
    <property type="entry name" value="Phi_1"/>
    <property type="match status" value="1"/>
</dbReference>
<dbReference type="AlphaFoldDB" id="A0A176W1A4"/>
<sequence length="351" mass="38570">MGTARMPMILCFAALMMVGSMPATLKADGDHRSHTTQFLCPTPVPESKRLKSIGGLGLVPEPTIMLDYHMGPVMTGRDEMIKLFVIYYGDFSKKQRSTLRHFFKSFWHPDVQLPESHPTVEKWWQITREYVDLYNRPVSRSIVAAGEVFDNYSLGKDLNQSDIQTLVVDYMDKFGIDSRSIYLVLTSEDVLVEKFCMNVCGTHFYTFPSDDTNNQMVPYGWVGNPAEQCPGLCSWPYAPGGFLSNALIPPNGDAGIDGMIITIANLLAGIATDPYGNGYSQADGLEAAGVCQGIYGKNSFSGFPGDLLVDNETGASFNAYGVSNTKDEKIHEMSVVRAEVAGCSTTHDSTE</sequence>
<proteinExistence type="inferred from homology"/>
<keyword evidence="2" id="KW-0964">Secreted</keyword>
<evidence type="ECO:0000256" key="3">
    <source>
        <dbReference type="ARBA" id="ARBA00022729"/>
    </source>
</evidence>
<dbReference type="PANTHER" id="PTHR31279:SF79">
    <property type="entry name" value="PROTEIN EXORDIUM-LIKE 2"/>
    <property type="match status" value="1"/>
</dbReference>
<accession>A0A176W1A4</accession>
<evidence type="ECO:0000313" key="6">
    <source>
        <dbReference type="EMBL" id="OAE26393.1"/>
    </source>
</evidence>
<comment type="similarity">
    <text evidence="4">Belongs to the EXORDIUM family.</text>
</comment>
<feature type="signal peptide" evidence="5">
    <location>
        <begin position="1"/>
        <end position="27"/>
    </location>
</feature>
<dbReference type="InterPro" id="IPR006766">
    <property type="entry name" value="EXORDIUM-like"/>
</dbReference>
<keyword evidence="7" id="KW-1185">Reference proteome</keyword>
<organism evidence="6 7">
    <name type="scientific">Marchantia polymorpha subsp. ruderalis</name>
    <dbReference type="NCBI Taxonomy" id="1480154"/>
    <lineage>
        <taxon>Eukaryota</taxon>
        <taxon>Viridiplantae</taxon>
        <taxon>Streptophyta</taxon>
        <taxon>Embryophyta</taxon>
        <taxon>Marchantiophyta</taxon>
        <taxon>Marchantiopsida</taxon>
        <taxon>Marchantiidae</taxon>
        <taxon>Marchantiales</taxon>
        <taxon>Marchantiaceae</taxon>
        <taxon>Marchantia</taxon>
    </lineage>
</organism>
<protein>
    <submittedName>
        <fullName evidence="6">Uncharacterized protein</fullName>
    </submittedName>
</protein>
<gene>
    <name evidence="6" type="ORF">AXG93_131s1030</name>
</gene>
<evidence type="ECO:0000313" key="7">
    <source>
        <dbReference type="Proteomes" id="UP000077202"/>
    </source>
</evidence>
<feature type="chain" id="PRO_5008052204" evidence="5">
    <location>
        <begin position="28"/>
        <end position="351"/>
    </location>
</feature>
<evidence type="ECO:0000256" key="2">
    <source>
        <dbReference type="ARBA" id="ARBA00022525"/>
    </source>
</evidence>
<evidence type="ECO:0000256" key="1">
    <source>
        <dbReference type="ARBA" id="ARBA00004613"/>
    </source>
</evidence>
<evidence type="ECO:0000256" key="4">
    <source>
        <dbReference type="ARBA" id="ARBA00023591"/>
    </source>
</evidence>
<dbReference type="Proteomes" id="UP000077202">
    <property type="component" value="Unassembled WGS sequence"/>
</dbReference>
<dbReference type="PANTHER" id="PTHR31279">
    <property type="entry name" value="PROTEIN EXORDIUM-LIKE 5"/>
    <property type="match status" value="1"/>
</dbReference>
<comment type="caution">
    <text evidence="6">The sequence shown here is derived from an EMBL/GenBank/DDBJ whole genome shotgun (WGS) entry which is preliminary data.</text>
</comment>
<dbReference type="GO" id="GO:0005576">
    <property type="term" value="C:extracellular region"/>
    <property type="evidence" value="ECO:0007669"/>
    <property type="project" value="UniProtKB-SubCell"/>
</dbReference>
<keyword evidence="3 5" id="KW-0732">Signal</keyword>
<name>A0A176W1A4_MARPO</name>
<reference evidence="6" key="1">
    <citation type="submission" date="2016-03" db="EMBL/GenBank/DDBJ databases">
        <title>Mechanisms controlling the formation of the plant cell surface in tip-growing cells are functionally conserved among land plants.</title>
        <authorList>
            <person name="Honkanen S."/>
            <person name="Jones V.A."/>
            <person name="Morieri G."/>
            <person name="Champion C."/>
            <person name="Hetherington A.J."/>
            <person name="Kelly S."/>
            <person name="Saint-Marcoux D."/>
            <person name="Proust H."/>
            <person name="Prescott H."/>
            <person name="Dolan L."/>
        </authorList>
    </citation>
    <scope>NUCLEOTIDE SEQUENCE [LARGE SCALE GENOMIC DNA]</scope>
    <source>
        <tissue evidence="6">Whole gametophyte</tissue>
    </source>
</reference>